<dbReference type="EMBL" id="CP050831">
    <property type="protein sequence ID" value="QIU94845.1"/>
    <property type="molecule type" value="Genomic_DNA"/>
</dbReference>
<gene>
    <name evidence="1" type="ORF">BacF7301_12135</name>
</gene>
<dbReference type="RefSeq" id="WP_167963125.1">
    <property type="nucleotide sequence ID" value="NZ_CP050831.1"/>
</dbReference>
<accession>A0A6H0KNJ1</accession>
<reference evidence="1 2" key="1">
    <citation type="submission" date="2020-03" db="EMBL/GenBank/DDBJ databases">
        <title>Genomic analysis of Bacteroides faecium CBA7301.</title>
        <authorList>
            <person name="Kim J."/>
            <person name="Roh S.W."/>
        </authorList>
    </citation>
    <scope>NUCLEOTIDE SEQUENCE [LARGE SCALE GENOMIC DNA]</scope>
    <source>
        <strain evidence="1 2">CBA7301</strain>
    </source>
</reference>
<proteinExistence type="predicted"/>
<evidence type="ECO:0000313" key="1">
    <source>
        <dbReference type="EMBL" id="QIU94845.1"/>
    </source>
</evidence>
<protein>
    <submittedName>
        <fullName evidence="1">Uncharacterized protein</fullName>
    </submittedName>
</protein>
<organism evidence="1 2">
    <name type="scientific">Bacteroides faecium</name>
    <dbReference type="NCBI Taxonomy" id="2715212"/>
    <lineage>
        <taxon>Bacteria</taxon>
        <taxon>Pseudomonadati</taxon>
        <taxon>Bacteroidota</taxon>
        <taxon>Bacteroidia</taxon>
        <taxon>Bacteroidales</taxon>
        <taxon>Bacteroidaceae</taxon>
        <taxon>Bacteroides</taxon>
    </lineage>
</organism>
<dbReference type="Proteomes" id="UP000501780">
    <property type="component" value="Chromosome"/>
</dbReference>
<dbReference type="AlphaFoldDB" id="A0A6H0KNJ1"/>
<sequence>MKTILIILLSLFQIADKPNYVIIRQQEGTRFPRFGYTPVKDRVMRVQFPIEFIVENPTDTDTEITMIDYRTVSGYGMNKRLGWWGVDLLEDRGDTLISVTSQQGIEYIYPNDKRHYIIFTEHTVYDDTLFHSIFKKQIDIMRQDSAPEKKFINPETLTSFQLAYLRGMLSKDSLKIILAHNEACYRAFIPIDVNKVMPLHTKKDKHSEILKTIRDEGIE</sequence>
<evidence type="ECO:0000313" key="2">
    <source>
        <dbReference type="Proteomes" id="UP000501780"/>
    </source>
</evidence>
<dbReference type="KEGG" id="bfc:BacF7301_12135"/>
<keyword evidence="2" id="KW-1185">Reference proteome</keyword>
<name>A0A6H0KNJ1_9BACE</name>